<dbReference type="Proteomes" id="UP000291116">
    <property type="component" value="Unassembled WGS sequence"/>
</dbReference>
<gene>
    <name evidence="1" type="ORF">PSNMU_V1.4_AUG-EV-PASAV3_0033740</name>
</gene>
<evidence type="ECO:0000313" key="2">
    <source>
        <dbReference type="Proteomes" id="UP000291116"/>
    </source>
</evidence>
<organism evidence="1 2">
    <name type="scientific">Pseudo-nitzschia multistriata</name>
    <dbReference type="NCBI Taxonomy" id="183589"/>
    <lineage>
        <taxon>Eukaryota</taxon>
        <taxon>Sar</taxon>
        <taxon>Stramenopiles</taxon>
        <taxon>Ochrophyta</taxon>
        <taxon>Bacillariophyta</taxon>
        <taxon>Bacillariophyceae</taxon>
        <taxon>Bacillariophycidae</taxon>
        <taxon>Bacillariales</taxon>
        <taxon>Bacillariaceae</taxon>
        <taxon>Pseudo-nitzschia</taxon>
    </lineage>
</organism>
<reference evidence="1 2" key="1">
    <citation type="submission" date="2019-01" db="EMBL/GenBank/DDBJ databases">
        <authorList>
            <person name="Ferrante I. M."/>
        </authorList>
    </citation>
    <scope>NUCLEOTIDE SEQUENCE [LARGE SCALE GENOMIC DNA]</scope>
    <source>
        <strain evidence="1 2">B856</strain>
    </source>
</reference>
<evidence type="ECO:0000313" key="1">
    <source>
        <dbReference type="EMBL" id="VEU36611.1"/>
    </source>
</evidence>
<name>A0A448Z3J1_9STRA</name>
<dbReference type="AlphaFoldDB" id="A0A448Z3J1"/>
<protein>
    <submittedName>
        <fullName evidence="1">Uncharacterized protein</fullName>
    </submittedName>
</protein>
<dbReference type="OrthoDB" id="42192at2759"/>
<dbReference type="EMBL" id="CAACVS010000096">
    <property type="protein sequence ID" value="VEU36611.1"/>
    <property type="molecule type" value="Genomic_DNA"/>
</dbReference>
<proteinExistence type="predicted"/>
<accession>A0A448Z3J1</accession>
<sequence length="179" mass="19534">MVIPCAVSAAKAVGTAGSAGATALGIGMGKSDMDQSRDLFKQQMRQTKRLWTADWAEASVRHGETMMQTAHHHSEAQAMATASYYQAEKLAGQGIKLARDQDSRSYEMAWRSEVRESLRDELCNQNNRFNMIMLCDTVCLGSWIKHNALFDQSLGGSNHGASTTRQYGGPIGAETICAK</sequence>
<keyword evidence="2" id="KW-1185">Reference proteome</keyword>